<feature type="compositionally biased region" description="Basic and acidic residues" evidence="1">
    <location>
        <begin position="190"/>
        <end position="201"/>
    </location>
</feature>
<dbReference type="OrthoDB" id="2758679at2759"/>
<keyword evidence="3" id="KW-1185">Reference proteome</keyword>
<feature type="compositionally biased region" description="Low complexity" evidence="1">
    <location>
        <begin position="776"/>
        <end position="785"/>
    </location>
</feature>
<feature type="region of interest" description="Disordered" evidence="1">
    <location>
        <begin position="302"/>
        <end position="385"/>
    </location>
</feature>
<feature type="region of interest" description="Disordered" evidence="1">
    <location>
        <begin position="776"/>
        <end position="828"/>
    </location>
</feature>
<dbReference type="AlphaFoldDB" id="A0A371DVX8"/>
<evidence type="ECO:0000256" key="1">
    <source>
        <dbReference type="SAM" id="MobiDB-lite"/>
    </source>
</evidence>
<dbReference type="EMBL" id="KZ857380">
    <property type="protein sequence ID" value="RDX56697.1"/>
    <property type="molecule type" value="Genomic_DNA"/>
</dbReference>
<feature type="compositionally biased region" description="Pro residues" evidence="1">
    <location>
        <begin position="786"/>
        <end position="798"/>
    </location>
</feature>
<gene>
    <name evidence="2" type="ORF">OH76DRAFT_1414194</name>
</gene>
<feature type="compositionally biased region" description="Polar residues" evidence="1">
    <location>
        <begin position="170"/>
        <end position="179"/>
    </location>
</feature>
<feature type="compositionally biased region" description="Polar residues" evidence="1">
    <location>
        <begin position="33"/>
        <end position="43"/>
    </location>
</feature>
<organism evidence="2 3">
    <name type="scientific">Lentinus brumalis</name>
    <dbReference type="NCBI Taxonomy" id="2498619"/>
    <lineage>
        <taxon>Eukaryota</taxon>
        <taxon>Fungi</taxon>
        <taxon>Dikarya</taxon>
        <taxon>Basidiomycota</taxon>
        <taxon>Agaricomycotina</taxon>
        <taxon>Agaricomycetes</taxon>
        <taxon>Polyporales</taxon>
        <taxon>Polyporaceae</taxon>
        <taxon>Lentinus</taxon>
    </lineage>
</organism>
<feature type="compositionally biased region" description="Basic residues" evidence="1">
    <location>
        <begin position="817"/>
        <end position="828"/>
    </location>
</feature>
<protein>
    <submittedName>
        <fullName evidence="2">Uncharacterized protein</fullName>
    </submittedName>
</protein>
<feature type="compositionally biased region" description="Basic and acidic residues" evidence="1">
    <location>
        <begin position="87"/>
        <end position="104"/>
    </location>
</feature>
<dbReference type="Proteomes" id="UP000256964">
    <property type="component" value="Unassembled WGS sequence"/>
</dbReference>
<accession>A0A371DVX8</accession>
<evidence type="ECO:0000313" key="3">
    <source>
        <dbReference type="Proteomes" id="UP000256964"/>
    </source>
</evidence>
<proteinExistence type="predicted"/>
<name>A0A371DVX8_9APHY</name>
<feature type="compositionally biased region" description="Pro residues" evidence="1">
    <location>
        <begin position="228"/>
        <end position="244"/>
    </location>
</feature>
<feature type="compositionally biased region" description="Low complexity" evidence="1">
    <location>
        <begin position="69"/>
        <end position="85"/>
    </location>
</feature>
<reference evidence="2 3" key="1">
    <citation type="journal article" date="2018" name="Biotechnol. Biofuels">
        <title>Integrative visual omics of the white-rot fungus Polyporus brumalis exposes the biotechnological potential of its oxidative enzymes for delignifying raw plant biomass.</title>
        <authorList>
            <person name="Miyauchi S."/>
            <person name="Rancon A."/>
            <person name="Drula E."/>
            <person name="Hage H."/>
            <person name="Chaduli D."/>
            <person name="Favel A."/>
            <person name="Grisel S."/>
            <person name="Henrissat B."/>
            <person name="Herpoel-Gimbert I."/>
            <person name="Ruiz-Duenas F.J."/>
            <person name="Chevret D."/>
            <person name="Hainaut M."/>
            <person name="Lin J."/>
            <person name="Wang M."/>
            <person name="Pangilinan J."/>
            <person name="Lipzen A."/>
            <person name="Lesage-Meessen L."/>
            <person name="Navarro D."/>
            <person name="Riley R."/>
            <person name="Grigoriev I.V."/>
            <person name="Zhou S."/>
            <person name="Raouche S."/>
            <person name="Rosso M.N."/>
        </authorList>
    </citation>
    <scope>NUCLEOTIDE SEQUENCE [LARGE SCALE GENOMIC DNA]</scope>
    <source>
        <strain evidence="2 3">BRFM 1820</strain>
    </source>
</reference>
<feature type="region of interest" description="Disordered" evidence="1">
    <location>
        <begin position="405"/>
        <end position="444"/>
    </location>
</feature>
<evidence type="ECO:0000313" key="2">
    <source>
        <dbReference type="EMBL" id="RDX56697.1"/>
    </source>
</evidence>
<feature type="compositionally biased region" description="Polar residues" evidence="1">
    <location>
        <begin position="7"/>
        <end position="24"/>
    </location>
</feature>
<feature type="compositionally biased region" description="Basic and acidic residues" evidence="1">
    <location>
        <begin position="361"/>
        <end position="370"/>
    </location>
</feature>
<sequence>MPADCSFAQTQDDASLNGPSSDLSAMSIEPDSPEQQIEATSPATDEVATRLAAAPEATRDAPSPETSRTPATNAESAATAAAVDALLHTEAREQRERRRLERQLLSETAGADDDGSQSSPQHYDASPTPAPRAVGAWTNGDPPELCPPEMRRLYGLFARQGKTAPASRNPEGNTEATLDTSKRQWAGSPHPEEVSRAEPRARTAQGEPTQGRRMREQRPESDDDLYFGPPPEGVMYLPRPPAPPADDNRMEVDEAPAPPIQYGGYSTPARVAGSRPVPTSFRSRGMYAGRLYAPLARPSLAPLREERQPAPTEWFADPLTRPWTAAPADSLHGERTRFASTSLPHFDPRQAQGASTPAPHQSEHDTDHSQPEGAPPSPEPYRFTFCPAPPMVPLRTRAETPAAFRQPPPDAHYRTHWTANSEAPDQANAMRQQPPPPRYHPEGAHEYGMEARYEAWARNPSVPPPHAVDYRAFQAAPRLATAAPEADAPALRPSWITTRDDAQPAHTPRPNGGWPEMHRSDPEEPFGGPLGGMPLHRVQEIYEGPRTTTLLIQPFNVGETPTPRVARIITDDIAASILHITGAMPCIVAPEASERGRSNVWIAYGLPESAAAQLLEIEVVSMPAVSYRVFNRDLHMPQLLLTLGSLTGGTQDSLERMVRRNLVGPLRQSIATLVERNPSFAHLTTDEAIQALIDTLRVRILTMNNGNRSANVFMRSPTRSIELWRQWVAQLRAHAWRDREHSTVYARRIALCSCCHSADHPTHLCPFPHIPGWNGPMAGSSSHSSIPPPPPPPGPSSPGPSSSSRNRSSEENARGGPRGRGRGRGRGY</sequence>
<feature type="region of interest" description="Disordered" evidence="1">
    <location>
        <begin position="499"/>
        <end position="527"/>
    </location>
</feature>
<feature type="region of interest" description="Disordered" evidence="1">
    <location>
        <begin position="1"/>
        <end position="282"/>
    </location>
</feature>